<keyword evidence="2" id="KW-0012">Acyltransferase</keyword>
<evidence type="ECO:0000313" key="3">
    <source>
        <dbReference type="Proteomes" id="UP000800038"/>
    </source>
</evidence>
<keyword evidence="2" id="KW-0808">Transferase</keyword>
<dbReference type="CDD" id="cd04301">
    <property type="entry name" value="NAT_SF"/>
    <property type="match status" value="1"/>
</dbReference>
<dbReference type="InterPro" id="IPR000182">
    <property type="entry name" value="GNAT_dom"/>
</dbReference>
<dbReference type="Pfam" id="PF00583">
    <property type="entry name" value="Acetyltransf_1"/>
    <property type="match status" value="1"/>
</dbReference>
<name>A0A6A5T3E4_9PLEO</name>
<evidence type="ECO:0000259" key="1">
    <source>
        <dbReference type="PROSITE" id="PS51186"/>
    </source>
</evidence>
<gene>
    <name evidence="2" type="ORF">EJ02DRAFT_393006</name>
</gene>
<dbReference type="PROSITE" id="PS51186">
    <property type="entry name" value="GNAT"/>
    <property type="match status" value="1"/>
</dbReference>
<dbReference type="AlphaFoldDB" id="A0A6A5T3E4"/>
<dbReference type="PANTHER" id="PTHR42791">
    <property type="entry name" value="GNAT FAMILY ACETYLTRANSFERASE"/>
    <property type="match status" value="1"/>
</dbReference>
<accession>A0A6A5T3E4</accession>
<sequence>MVITVRDVSDADIARACEIESLAYKDNPLGPIIAPGPFPLDSTQKNIQRLINMRKEDPTTHYVQAYDEDAGKMAAFAKWNFFETPDAAAASVKPPNIGAGMNKEACILYLGGLAERKKELMGDKPHIYLHMLITDPDFQGRGAGGILLNWGTKKADELGLPMYLESSKMGHRFYQKRGFKDVETFGIDFSPFGGPIHEQPLMIREPSKAS</sequence>
<dbReference type="InterPro" id="IPR052523">
    <property type="entry name" value="Trichothecene_AcTrans"/>
</dbReference>
<dbReference type="EMBL" id="ML976000">
    <property type="protein sequence ID" value="KAF1947123.1"/>
    <property type="molecule type" value="Genomic_DNA"/>
</dbReference>
<dbReference type="PANTHER" id="PTHR42791:SF14">
    <property type="entry name" value="N-ACETYLTRANSFERASE DOMAIN-CONTAINING PROTEIN"/>
    <property type="match status" value="1"/>
</dbReference>
<dbReference type="SUPFAM" id="SSF55729">
    <property type="entry name" value="Acyl-CoA N-acyltransferases (Nat)"/>
    <property type="match status" value="1"/>
</dbReference>
<reference evidence="2" key="1">
    <citation type="journal article" date="2020" name="Stud. Mycol.">
        <title>101 Dothideomycetes genomes: a test case for predicting lifestyles and emergence of pathogens.</title>
        <authorList>
            <person name="Haridas S."/>
            <person name="Albert R."/>
            <person name="Binder M."/>
            <person name="Bloem J."/>
            <person name="Labutti K."/>
            <person name="Salamov A."/>
            <person name="Andreopoulos B."/>
            <person name="Baker S."/>
            <person name="Barry K."/>
            <person name="Bills G."/>
            <person name="Bluhm B."/>
            <person name="Cannon C."/>
            <person name="Castanera R."/>
            <person name="Culley D."/>
            <person name="Daum C."/>
            <person name="Ezra D."/>
            <person name="Gonzalez J."/>
            <person name="Henrissat B."/>
            <person name="Kuo A."/>
            <person name="Liang C."/>
            <person name="Lipzen A."/>
            <person name="Lutzoni F."/>
            <person name="Magnuson J."/>
            <person name="Mondo S."/>
            <person name="Nolan M."/>
            <person name="Ohm R."/>
            <person name="Pangilinan J."/>
            <person name="Park H.-J."/>
            <person name="Ramirez L."/>
            <person name="Alfaro M."/>
            <person name="Sun H."/>
            <person name="Tritt A."/>
            <person name="Yoshinaga Y."/>
            <person name="Zwiers L.-H."/>
            <person name="Turgeon B."/>
            <person name="Goodwin S."/>
            <person name="Spatafora J."/>
            <person name="Crous P."/>
            <person name="Grigoriev I."/>
        </authorList>
    </citation>
    <scope>NUCLEOTIDE SEQUENCE</scope>
    <source>
        <strain evidence="2">CBS 161.51</strain>
    </source>
</reference>
<evidence type="ECO:0000313" key="2">
    <source>
        <dbReference type="EMBL" id="KAF1947123.1"/>
    </source>
</evidence>
<organism evidence="2 3">
    <name type="scientific">Clathrospora elynae</name>
    <dbReference type="NCBI Taxonomy" id="706981"/>
    <lineage>
        <taxon>Eukaryota</taxon>
        <taxon>Fungi</taxon>
        <taxon>Dikarya</taxon>
        <taxon>Ascomycota</taxon>
        <taxon>Pezizomycotina</taxon>
        <taxon>Dothideomycetes</taxon>
        <taxon>Pleosporomycetidae</taxon>
        <taxon>Pleosporales</taxon>
        <taxon>Diademaceae</taxon>
        <taxon>Clathrospora</taxon>
    </lineage>
</organism>
<dbReference type="Gene3D" id="3.40.630.30">
    <property type="match status" value="1"/>
</dbReference>
<dbReference type="OrthoDB" id="410198at2759"/>
<proteinExistence type="predicted"/>
<dbReference type="GO" id="GO:0016747">
    <property type="term" value="F:acyltransferase activity, transferring groups other than amino-acyl groups"/>
    <property type="evidence" value="ECO:0007669"/>
    <property type="project" value="InterPro"/>
</dbReference>
<feature type="domain" description="N-acetyltransferase" evidence="1">
    <location>
        <begin position="60"/>
        <end position="203"/>
    </location>
</feature>
<keyword evidence="3" id="KW-1185">Reference proteome</keyword>
<protein>
    <submittedName>
        <fullName evidence="2">Acyl-CoA N-acyltransferase</fullName>
    </submittedName>
</protein>
<dbReference type="Proteomes" id="UP000800038">
    <property type="component" value="Unassembled WGS sequence"/>
</dbReference>
<dbReference type="InterPro" id="IPR016181">
    <property type="entry name" value="Acyl_CoA_acyltransferase"/>
</dbReference>